<dbReference type="RefSeq" id="XP_058339544.1">
    <property type="nucleotide sequence ID" value="XM_058489668.1"/>
</dbReference>
<dbReference type="Proteomes" id="UP001234581">
    <property type="component" value="Unassembled WGS sequence"/>
</dbReference>
<comment type="caution">
    <text evidence="2">The sequence shown here is derived from an EMBL/GenBank/DDBJ whole genome shotgun (WGS) entry which is preliminary data.</text>
</comment>
<dbReference type="AlphaFoldDB" id="A0AAD7UY50"/>
<evidence type="ECO:0000313" key="3">
    <source>
        <dbReference type="Proteomes" id="UP001234581"/>
    </source>
</evidence>
<keyword evidence="3" id="KW-1185">Reference proteome</keyword>
<gene>
    <name evidence="2" type="ORF">O0I10_009681</name>
</gene>
<evidence type="ECO:0000256" key="1">
    <source>
        <dbReference type="SAM" id="MobiDB-lite"/>
    </source>
</evidence>
<evidence type="ECO:0000313" key="2">
    <source>
        <dbReference type="EMBL" id="KAJ8654630.1"/>
    </source>
</evidence>
<reference evidence="2 3" key="1">
    <citation type="submission" date="2023-03" db="EMBL/GenBank/DDBJ databases">
        <title>Genome sequence of Lichtheimia ornata CBS 291.66.</title>
        <authorList>
            <person name="Mohabir J.T."/>
            <person name="Shea T.P."/>
            <person name="Kurbessoian T."/>
            <person name="Berby B."/>
            <person name="Fontaine J."/>
            <person name="Livny J."/>
            <person name="Gnirke A."/>
            <person name="Stajich J.E."/>
            <person name="Cuomo C.A."/>
        </authorList>
    </citation>
    <scope>NUCLEOTIDE SEQUENCE [LARGE SCALE GENOMIC DNA]</scope>
    <source>
        <strain evidence="2">CBS 291.66</strain>
    </source>
</reference>
<proteinExistence type="predicted"/>
<protein>
    <submittedName>
        <fullName evidence="2">Uncharacterized protein</fullName>
    </submittedName>
</protein>
<sequence length="518" mass="59683">MDIDGYRHTYSGHDKYILFFTLTDFKHWDFKHFKDQFTKTTNPPSKKTLESAYLNALDTIAQHPNTPTAVKLKIEDLKDTKHQPPINNSYHIQQGDSSIVSFGESSSNSTTAVHQGEPDVRSRKRQKTATGQVDDQADGNSHENEDNDDEKCTLISSPPPMLRKPEIHLGPALDLEASTIAKRFYTYKKEVVTQERDTTFYFETHLHDLLSLNHILLLKPSQYSRRQLDIFGRQALDSMYNNFLDNHCCFDSALDLEFLKGLTECVKVLKRPGFDRESVVASCLQLITQYKFQSFEYRAIRMVINMLEEFPSVPMIKKLGEHDIIALVVDIILRPIFSGYSSRLRWPETNAEERKCRTTRVERPDAILSDIEDMQFTRSRVFGEVKPEDADSRSMGVDFVRIAVFGKDAIDHHKLNKVLLFQVIGCKITFYVQALYDEGVYVLAELCQVTLPTSLQELANLLNDLAKLLDVYQTLQSTGPSLDHQAWKKNFRETLDTPRFRQALQKYSRKNRLCLVHL</sequence>
<dbReference type="EMBL" id="JARTCD010000058">
    <property type="protein sequence ID" value="KAJ8654630.1"/>
    <property type="molecule type" value="Genomic_DNA"/>
</dbReference>
<dbReference type="GeneID" id="83217086"/>
<feature type="compositionally biased region" description="Polar residues" evidence="1">
    <location>
        <begin position="99"/>
        <end position="113"/>
    </location>
</feature>
<accession>A0AAD7UY50</accession>
<feature type="region of interest" description="Disordered" evidence="1">
    <location>
        <begin position="99"/>
        <end position="163"/>
    </location>
</feature>
<organism evidence="2 3">
    <name type="scientific">Lichtheimia ornata</name>
    <dbReference type="NCBI Taxonomy" id="688661"/>
    <lineage>
        <taxon>Eukaryota</taxon>
        <taxon>Fungi</taxon>
        <taxon>Fungi incertae sedis</taxon>
        <taxon>Mucoromycota</taxon>
        <taxon>Mucoromycotina</taxon>
        <taxon>Mucoromycetes</taxon>
        <taxon>Mucorales</taxon>
        <taxon>Lichtheimiaceae</taxon>
        <taxon>Lichtheimia</taxon>
    </lineage>
</organism>
<name>A0AAD7UY50_9FUNG</name>